<gene>
    <name evidence="2" type="ordered locus">Lbys_1190</name>
</gene>
<keyword evidence="1" id="KW-0732">Signal</keyword>
<dbReference type="HOGENOM" id="CLU_1150742_0_0_10"/>
<feature type="signal peptide" evidence="1">
    <location>
        <begin position="1"/>
        <end position="16"/>
    </location>
</feature>
<sequence length="241" mass="27755">MRKLILLLLTCSSVHAQWQASSQEFQRNKIVSFTHIPVLLLRVNPSTLLGYNNTLQVGAEIAPPFGKLSFAFDYGFGSGKYNINKFVRKDQAENKNRELRGEIRAYFSDWFPFYALDKKPFGRYYALEYINGTYDRILGTSGPSYGIPEDQWFTMHETQEKRHVVHLKFGRHIHLHRHFFLDVYGGVGAGHSSFKVGEDKVEGEMYNPVKLAFPADKSYESPKGSRFFFSKTFGVRCVFPI</sequence>
<dbReference type="AlphaFoldDB" id="E4RU76"/>
<evidence type="ECO:0000313" key="2">
    <source>
        <dbReference type="EMBL" id="ADQ16910.1"/>
    </source>
</evidence>
<name>E4RU76_LEAB4</name>
<keyword evidence="3" id="KW-1185">Reference proteome</keyword>
<reference key="1">
    <citation type="submission" date="2010-11" db="EMBL/GenBank/DDBJ databases">
        <title>The complete genome of Leadbetterella byssophila DSM 17132.</title>
        <authorList>
            <consortium name="US DOE Joint Genome Institute (JGI-PGF)"/>
            <person name="Lucas S."/>
            <person name="Copeland A."/>
            <person name="Lapidus A."/>
            <person name="Glavina del Rio T."/>
            <person name="Dalin E."/>
            <person name="Tice H."/>
            <person name="Bruce D."/>
            <person name="Goodwin L."/>
            <person name="Pitluck S."/>
            <person name="Kyrpides N."/>
            <person name="Mavromatis K."/>
            <person name="Ivanova N."/>
            <person name="Teshima H."/>
            <person name="Brettin T."/>
            <person name="Detter J.C."/>
            <person name="Han C."/>
            <person name="Tapia R."/>
            <person name="Land M."/>
            <person name="Hauser L."/>
            <person name="Markowitz V."/>
            <person name="Cheng J.-F."/>
            <person name="Hugenholtz P."/>
            <person name="Woyke T."/>
            <person name="Wu D."/>
            <person name="Tindall B."/>
            <person name="Pomrenke H.G."/>
            <person name="Brambilla E."/>
            <person name="Klenk H.-P."/>
            <person name="Eisen J.A."/>
        </authorList>
    </citation>
    <scope>NUCLEOTIDE SEQUENCE [LARGE SCALE GENOMIC DNA]</scope>
    <source>
        <strain>DSM 17132</strain>
    </source>
</reference>
<proteinExistence type="predicted"/>
<dbReference type="Proteomes" id="UP000007435">
    <property type="component" value="Chromosome"/>
</dbReference>
<dbReference type="OrthoDB" id="963166at2"/>
<feature type="chain" id="PRO_5005673767" description="Outer membrane protein beta-barrel domain-containing protein" evidence="1">
    <location>
        <begin position="17"/>
        <end position="241"/>
    </location>
</feature>
<evidence type="ECO:0008006" key="4">
    <source>
        <dbReference type="Google" id="ProtNLM"/>
    </source>
</evidence>
<organism evidence="2 3">
    <name type="scientific">Leadbetterella byssophila (strain DSM 17132 / JCM 16389 / KACC 11308 / NBRC 106382 / 4M15)</name>
    <dbReference type="NCBI Taxonomy" id="649349"/>
    <lineage>
        <taxon>Bacteria</taxon>
        <taxon>Pseudomonadati</taxon>
        <taxon>Bacteroidota</taxon>
        <taxon>Cytophagia</taxon>
        <taxon>Cytophagales</taxon>
        <taxon>Leadbetterellaceae</taxon>
        <taxon>Leadbetterella</taxon>
    </lineage>
</organism>
<dbReference type="RefSeq" id="WP_013407960.1">
    <property type="nucleotide sequence ID" value="NC_014655.1"/>
</dbReference>
<dbReference type="STRING" id="649349.Lbys_1190"/>
<dbReference type="EMBL" id="CP002305">
    <property type="protein sequence ID" value="ADQ16910.1"/>
    <property type="molecule type" value="Genomic_DNA"/>
</dbReference>
<dbReference type="KEGG" id="lby:Lbys_1190"/>
<evidence type="ECO:0000256" key="1">
    <source>
        <dbReference type="SAM" id="SignalP"/>
    </source>
</evidence>
<protein>
    <recommendedName>
        <fullName evidence="4">Outer membrane protein beta-barrel domain-containing protein</fullName>
    </recommendedName>
</protein>
<reference evidence="2 3" key="2">
    <citation type="journal article" date="2011" name="Stand. Genomic Sci.">
        <title>Complete genome sequence of Leadbetterella byssophila type strain (4M15).</title>
        <authorList>
            <person name="Abt B."/>
            <person name="Teshima H."/>
            <person name="Lucas S."/>
            <person name="Lapidus A."/>
            <person name="Del Rio T.G."/>
            <person name="Nolan M."/>
            <person name="Tice H."/>
            <person name="Cheng J.F."/>
            <person name="Pitluck S."/>
            <person name="Liolios K."/>
            <person name="Pagani I."/>
            <person name="Ivanova N."/>
            <person name="Mavromatis K."/>
            <person name="Pati A."/>
            <person name="Tapia R."/>
            <person name="Han C."/>
            <person name="Goodwin L."/>
            <person name="Chen A."/>
            <person name="Palaniappan K."/>
            <person name="Land M."/>
            <person name="Hauser L."/>
            <person name="Chang Y.J."/>
            <person name="Jeffries C.D."/>
            <person name="Rohde M."/>
            <person name="Goker M."/>
            <person name="Tindall B.J."/>
            <person name="Detter J.C."/>
            <person name="Woyke T."/>
            <person name="Bristow J."/>
            <person name="Eisen J.A."/>
            <person name="Markowitz V."/>
            <person name="Hugenholtz P."/>
            <person name="Klenk H.P."/>
            <person name="Kyrpides N.C."/>
        </authorList>
    </citation>
    <scope>NUCLEOTIDE SEQUENCE [LARGE SCALE GENOMIC DNA]</scope>
    <source>
        <strain evidence="3">DSM 17132 / JCM 16389 / KACC 11308 / NBRC 106382 / 4M15</strain>
    </source>
</reference>
<evidence type="ECO:0000313" key="3">
    <source>
        <dbReference type="Proteomes" id="UP000007435"/>
    </source>
</evidence>
<accession>E4RU76</accession>